<dbReference type="AlphaFoldDB" id="A0A8J2NMU7"/>
<gene>
    <name evidence="1" type="ORF">AFUS01_LOCUS8359</name>
</gene>
<sequence>DVQQNSATVVFSGLDTVHQSRDVILLQSVW</sequence>
<dbReference type="Proteomes" id="UP000708208">
    <property type="component" value="Unassembled WGS sequence"/>
</dbReference>
<keyword evidence="2" id="KW-1185">Reference proteome</keyword>
<dbReference type="EMBL" id="CAJVCH010057928">
    <property type="protein sequence ID" value="CAG7719011.1"/>
    <property type="molecule type" value="Genomic_DNA"/>
</dbReference>
<evidence type="ECO:0000313" key="2">
    <source>
        <dbReference type="Proteomes" id="UP000708208"/>
    </source>
</evidence>
<reference evidence="1" key="1">
    <citation type="submission" date="2021-06" db="EMBL/GenBank/DDBJ databases">
        <authorList>
            <person name="Hodson N. C."/>
            <person name="Mongue J. A."/>
            <person name="Jaron S. K."/>
        </authorList>
    </citation>
    <scope>NUCLEOTIDE SEQUENCE</scope>
</reference>
<accession>A0A8J2NMU7</accession>
<name>A0A8J2NMU7_9HEXA</name>
<proteinExistence type="predicted"/>
<protein>
    <submittedName>
        <fullName evidence="1">Uncharacterized protein</fullName>
    </submittedName>
</protein>
<comment type="caution">
    <text evidence="1">The sequence shown here is derived from an EMBL/GenBank/DDBJ whole genome shotgun (WGS) entry which is preliminary data.</text>
</comment>
<evidence type="ECO:0000313" key="1">
    <source>
        <dbReference type="EMBL" id="CAG7719011.1"/>
    </source>
</evidence>
<feature type="non-terminal residue" evidence="1">
    <location>
        <position position="1"/>
    </location>
</feature>
<organism evidence="1 2">
    <name type="scientific">Allacma fusca</name>
    <dbReference type="NCBI Taxonomy" id="39272"/>
    <lineage>
        <taxon>Eukaryota</taxon>
        <taxon>Metazoa</taxon>
        <taxon>Ecdysozoa</taxon>
        <taxon>Arthropoda</taxon>
        <taxon>Hexapoda</taxon>
        <taxon>Collembola</taxon>
        <taxon>Symphypleona</taxon>
        <taxon>Sminthuridae</taxon>
        <taxon>Allacma</taxon>
    </lineage>
</organism>